<dbReference type="InterPro" id="IPR033764">
    <property type="entry name" value="Sdr_B"/>
</dbReference>
<proteinExistence type="predicted"/>
<evidence type="ECO:0000313" key="7">
    <source>
        <dbReference type="Proteomes" id="UP000294480"/>
    </source>
</evidence>
<dbReference type="Pfam" id="PF17210">
    <property type="entry name" value="SdrD_B"/>
    <property type="match status" value="1"/>
</dbReference>
<keyword evidence="2" id="KW-0964">Secreted</keyword>
<dbReference type="EMBL" id="SNZE01000017">
    <property type="protein sequence ID" value="TDR30770.1"/>
    <property type="molecule type" value="Genomic_DNA"/>
</dbReference>
<organism evidence="6 7">
    <name type="scientific">Hydromonas duriensis</name>
    <dbReference type="NCBI Taxonomy" id="1527608"/>
    <lineage>
        <taxon>Bacteria</taxon>
        <taxon>Pseudomonadati</taxon>
        <taxon>Pseudomonadota</taxon>
        <taxon>Betaproteobacteria</taxon>
        <taxon>Burkholderiales</taxon>
        <taxon>Burkholderiaceae</taxon>
        <taxon>Hydromonas</taxon>
    </lineage>
</organism>
<evidence type="ECO:0000259" key="5">
    <source>
        <dbReference type="Pfam" id="PF17210"/>
    </source>
</evidence>
<evidence type="ECO:0000256" key="1">
    <source>
        <dbReference type="ARBA" id="ARBA00004613"/>
    </source>
</evidence>
<accession>A0A4R6Y2K9</accession>
<protein>
    <submittedName>
        <fullName evidence="6">SdrD B-like protein</fullName>
    </submittedName>
</protein>
<dbReference type="InterPro" id="IPR013783">
    <property type="entry name" value="Ig-like_fold"/>
</dbReference>
<evidence type="ECO:0000256" key="3">
    <source>
        <dbReference type="ARBA" id="ARBA00022729"/>
    </source>
</evidence>
<evidence type="ECO:0000256" key="2">
    <source>
        <dbReference type="ARBA" id="ARBA00022525"/>
    </source>
</evidence>
<dbReference type="SUPFAM" id="SSF117074">
    <property type="entry name" value="Hypothetical protein PA1324"/>
    <property type="match status" value="1"/>
</dbReference>
<reference evidence="6 7" key="1">
    <citation type="submission" date="2019-03" db="EMBL/GenBank/DDBJ databases">
        <title>Genomic Encyclopedia of Type Strains, Phase IV (KMG-IV): sequencing the most valuable type-strain genomes for metagenomic binning, comparative biology and taxonomic classification.</title>
        <authorList>
            <person name="Goeker M."/>
        </authorList>
    </citation>
    <scope>NUCLEOTIDE SEQUENCE [LARGE SCALE GENOMIC DNA]</scope>
    <source>
        <strain evidence="6 7">DSM 102852</strain>
    </source>
</reference>
<dbReference type="GO" id="GO:0005576">
    <property type="term" value="C:extracellular region"/>
    <property type="evidence" value="ECO:0007669"/>
    <property type="project" value="UniProtKB-SubCell"/>
</dbReference>
<comment type="subcellular location">
    <subcellularLocation>
        <location evidence="1">Secreted</location>
    </subcellularLocation>
</comment>
<sequence>MKIIRNGLILLSTCLSLTSHAQQDFTMSAGVIGSVFEDENRDGVRNKGEAGMPGVRLVTQDGLFVETDANGLFHISDLESQGRYFSIKLDEQTLPGDYELTTQNPQVRYASSTLSNFNFGVVQRKK</sequence>
<gene>
    <name evidence="6" type="ORF">DFR44_11749</name>
</gene>
<dbReference type="RefSeq" id="WP_133620897.1">
    <property type="nucleotide sequence ID" value="NZ_SNZE01000017.1"/>
</dbReference>
<dbReference type="Gene3D" id="2.60.40.10">
    <property type="entry name" value="Immunoglobulins"/>
    <property type="match status" value="1"/>
</dbReference>
<evidence type="ECO:0000256" key="4">
    <source>
        <dbReference type="SAM" id="SignalP"/>
    </source>
</evidence>
<keyword evidence="7" id="KW-1185">Reference proteome</keyword>
<keyword evidence="3 4" id="KW-0732">Signal</keyword>
<feature type="signal peptide" evidence="4">
    <location>
        <begin position="1"/>
        <end position="21"/>
    </location>
</feature>
<feature type="chain" id="PRO_5020232888" evidence="4">
    <location>
        <begin position="22"/>
        <end position="126"/>
    </location>
</feature>
<dbReference type="Proteomes" id="UP000294480">
    <property type="component" value="Unassembled WGS sequence"/>
</dbReference>
<name>A0A4R6Y2K9_9BURK</name>
<dbReference type="OrthoDB" id="9773411at2"/>
<feature type="domain" description="SD-repeat containing protein B" evidence="5">
    <location>
        <begin position="34"/>
        <end position="105"/>
    </location>
</feature>
<evidence type="ECO:0000313" key="6">
    <source>
        <dbReference type="EMBL" id="TDR30770.1"/>
    </source>
</evidence>
<dbReference type="AlphaFoldDB" id="A0A4R6Y2K9"/>
<comment type="caution">
    <text evidence="6">The sequence shown here is derived from an EMBL/GenBank/DDBJ whole genome shotgun (WGS) entry which is preliminary data.</text>
</comment>